<keyword evidence="3" id="KW-0597">Phosphoprotein</keyword>
<dbReference type="InterPro" id="IPR003661">
    <property type="entry name" value="HisK_dim/P_dom"/>
</dbReference>
<dbReference type="GO" id="GO:0000155">
    <property type="term" value="F:phosphorelay sensor kinase activity"/>
    <property type="evidence" value="ECO:0007669"/>
    <property type="project" value="InterPro"/>
</dbReference>
<dbReference type="CDD" id="cd00075">
    <property type="entry name" value="HATPase"/>
    <property type="match status" value="1"/>
</dbReference>
<dbReference type="PROSITE" id="PS50112">
    <property type="entry name" value="PAS"/>
    <property type="match status" value="1"/>
</dbReference>
<dbReference type="AlphaFoldDB" id="A0A1D8P7X2"/>
<feature type="domain" description="PAS" evidence="9">
    <location>
        <begin position="5"/>
        <end position="59"/>
    </location>
</feature>
<gene>
    <name evidence="10" type="ORF">LPB138_08295</name>
</gene>
<dbReference type="FunFam" id="3.30.565.10:FF:000006">
    <property type="entry name" value="Sensor histidine kinase WalK"/>
    <property type="match status" value="1"/>
</dbReference>
<dbReference type="SMART" id="SM00387">
    <property type="entry name" value="HATPase_c"/>
    <property type="match status" value="1"/>
</dbReference>
<dbReference type="Pfam" id="PF02518">
    <property type="entry name" value="HATPase_c"/>
    <property type="match status" value="1"/>
</dbReference>
<evidence type="ECO:0000256" key="6">
    <source>
        <dbReference type="ARBA" id="ARBA00023012"/>
    </source>
</evidence>
<dbReference type="SUPFAM" id="SSF55785">
    <property type="entry name" value="PYP-like sensor domain (PAS domain)"/>
    <property type="match status" value="1"/>
</dbReference>
<dbReference type="InterPro" id="IPR050736">
    <property type="entry name" value="Sensor_HK_Regulatory"/>
</dbReference>
<keyword evidence="6" id="KW-0902">Two-component regulatory system</keyword>
<dbReference type="PANTHER" id="PTHR43711">
    <property type="entry name" value="TWO-COMPONENT HISTIDINE KINASE"/>
    <property type="match status" value="1"/>
</dbReference>
<sequence length="379" mass="43304">MFEQNQEVFNLLFEAISEGVVVVDIKQNIVIANTSAEEMFGYDKNELNGEHLNVLIPNNYHSGHGHHFKGFMKDREKRRMGLGRDVNGLKKNGTIFPIEAGLNPFEVAGKFYVMAIVIDITERKNYTENLEQIVKERTKQLEEALNKEKELNELKTKFLSLVSHEFKTPLSGILTSAILLEKYKLTEHQERRDKHIKTITDKVQYLNNILSDFLSLEKLETGKVNYSFKTFNLSKIVNEVVYNANMLLKEGQKINYPENIEGVSMQFDEKIMELALSNLVHNAIKYSPENSIIDIVIEQDKTTTIFKVKDEGIGIPKNEQKNIFNRYFRAENATLTQGTGIGLNIVKNHIENLGGTIDFESEENKGSIFTITLPNSPIK</sequence>
<accession>A0A1D8P7X2</accession>
<dbReference type="InterPro" id="IPR003594">
    <property type="entry name" value="HATPase_dom"/>
</dbReference>
<evidence type="ECO:0000256" key="1">
    <source>
        <dbReference type="ARBA" id="ARBA00000085"/>
    </source>
</evidence>
<protein>
    <recommendedName>
        <fullName evidence="2">histidine kinase</fullName>
        <ecNumber evidence="2">2.7.13.3</ecNumber>
    </recommendedName>
</protein>
<dbReference type="EC" id="2.7.13.3" evidence="2"/>
<evidence type="ECO:0000259" key="8">
    <source>
        <dbReference type="PROSITE" id="PS50109"/>
    </source>
</evidence>
<reference evidence="10 11" key="1">
    <citation type="submission" date="2016-10" db="EMBL/GenBank/DDBJ databases">
        <title>Lutibacter sp. LPB0138, isolated from marine gastropod.</title>
        <authorList>
            <person name="Kim E."/>
            <person name="Yi H."/>
        </authorList>
    </citation>
    <scope>NUCLEOTIDE SEQUENCE [LARGE SCALE GENOMIC DNA]</scope>
    <source>
        <strain evidence="10 11">LPB0138</strain>
    </source>
</reference>
<keyword evidence="11" id="KW-1185">Reference proteome</keyword>
<evidence type="ECO:0000313" key="11">
    <source>
        <dbReference type="Proteomes" id="UP000176050"/>
    </source>
</evidence>
<dbReference type="SUPFAM" id="SSF55874">
    <property type="entry name" value="ATPase domain of HSP90 chaperone/DNA topoisomerase II/histidine kinase"/>
    <property type="match status" value="1"/>
</dbReference>
<dbReference type="SUPFAM" id="SSF47384">
    <property type="entry name" value="Homodimeric domain of signal transducing histidine kinase"/>
    <property type="match status" value="1"/>
</dbReference>
<keyword evidence="5 10" id="KW-0418">Kinase</keyword>
<dbReference type="InterPro" id="IPR005467">
    <property type="entry name" value="His_kinase_dom"/>
</dbReference>
<dbReference type="InterPro" id="IPR035965">
    <property type="entry name" value="PAS-like_dom_sf"/>
</dbReference>
<evidence type="ECO:0000256" key="4">
    <source>
        <dbReference type="ARBA" id="ARBA00022679"/>
    </source>
</evidence>
<dbReference type="KEGG" id="lul:LPB138_08295"/>
<name>A0A1D8P7X2_9FLAO</name>
<dbReference type="Gene3D" id="3.30.565.10">
    <property type="entry name" value="Histidine kinase-like ATPase, C-terminal domain"/>
    <property type="match status" value="1"/>
</dbReference>
<dbReference type="CDD" id="cd00082">
    <property type="entry name" value="HisKA"/>
    <property type="match status" value="1"/>
</dbReference>
<dbReference type="InterPro" id="IPR036097">
    <property type="entry name" value="HisK_dim/P_sf"/>
</dbReference>
<dbReference type="OrthoDB" id="9808408at2"/>
<dbReference type="PANTHER" id="PTHR43711:SF26">
    <property type="entry name" value="SENSOR HISTIDINE KINASE RCSC"/>
    <property type="match status" value="1"/>
</dbReference>
<feature type="domain" description="Histidine kinase" evidence="8">
    <location>
        <begin position="161"/>
        <end position="377"/>
    </location>
</feature>
<dbReference type="SMART" id="SM00388">
    <property type="entry name" value="HisKA"/>
    <property type="match status" value="1"/>
</dbReference>
<evidence type="ECO:0000259" key="9">
    <source>
        <dbReference type="PROSITE" id="PS50112"/>
    </source>
</evidence>
<keyword evidence="4" id="KW-0808">Transferase</keyword>
<dbReference type="PROSITE" id="PS50109">
    <property type="entry name" value="HIS_KIN"/>
    <property type="match status" value="1"/>
</dbReference>
<organism evidence="10 11">
    <name type="scientific">Urechidicola croceus</name>
    <dbReference type="NCBI Taxonomy" id="1850246"/>
    <lineage>
        <taxon>Bacteria</taxon>
        <taxon>Pseudomonadati</taxon>
        <taxon>Bacteroidota</taxon>
        <taxon>Flavobacteriia</taxon>
        <taxon>Flavobacteriales</taxon>
        <taxon>Flavobacteriaceae</taxon>
        <taxon>Urechidicola</taxon>
    </lineage>
</organism>
<dbReference type="Pfam" id="PF00512">
    <property type="entry name" value="HisKA"/>
    <property type="match status" value="1"/>
</dbReference>
<dbReference type="PRINTS" id="PR00344">
    <property type="entry name" value="BCTRLSENSOR"/>
</dbReference>
<dbReference type="InterPro" id="IPR036890">
    <property type="entry name" value="HATPase_C_sf"/>
</dbReference>
<evidence type="ECO:0000256" key="7">
    <source>
        <dbReference type="SAM" id="Coils"/>
    </source>
</evidence>
<dbReference type="InterPro" id="IPR000014">
    <property type="entry name" value="PAS"/>
</dbReference>
<dbReference type="EMBL" id="CP017478">
    <property type="protein sequence ID" value="AOW20674.1"/>
    <property type="molecule type" value="Genomic_DNA"/>
</dbReference>
<evidence type="ECO:0000256" key="5">
    <source>
        <dbReference type="ARBA" id="ARBA00022777"/>
    </source>
</evidence>
<dbReference type="InterPro" id="IPR004358">
    <property type="entry name" value="Sig_transdc_His_kin-like_C"/>
</dbReference>
<keyword evidence="7" id="KW-0175">Coiled coil</keyword>
<dbReference type="SMART" id="SM00091">
    <property type="entry name" value="PAS"/>
    <property type="match status" value="1"/>
</dbReference>
<dbReference type="Gene3D" id="3.30.450.20">
    <property type="entry name" value="PAS domain"/>
    <property type="match status" value="1"/>
</dbReference>
<evidence type="ECO:0000256" key="2">
    <source>
        <dbReference type="ARBA" id="ARBA00012438"/>
    </source>
</evidence>
<feature type="coiled-coil region" evidence="7">
    <location>
        <begin position="123"/>
        <end position="157"/>
    </location>
</feature>
<dbReference type="Proteomes" id="UP000176050">
    <property type="component" value="Chromosome"/>
</dbReference>
<dbReference type="Pfam" id="PF13426">
    <property type="entry name" value="PAS_9"/>
    <property type="match status" value="1"/>
</dbReference>
<dbReference type="Gene3D" id="1.10.287.130">
    <property type="match status" value="1"/>
</dbReference>
<proteinExistence type="predicted"/>
<dbReference type="STRING" id="1850246.LPB138_08295"/>
<evidence type="ECO:0000256" key="3">
    <source>
        <dbReference type="ARBA" id="ARBA00022553"/>
    </source>
</evidence>
<dbReference type="CDD" id="cd00130">
    <property type="entry name" value="PAS"/>
    <property type="match status" value="1"/>
</dbReference>
<evidence type="ECO:0000313" key="10">
    <source>
        <dbReference type="EMBL" id="AOW20674.1"/>
    </source>
</evidence>
<dbReference type="NCBIfam" id="TIGR00229">
    <property type="entry name" value="sensory_box"/>
    <property type="match status" value="1"/>
</dbReference>
<dbReference type="RefSeq" id="WP_070236847.1">
    <property type="nucleotide sequence ID" value="NZ_CP017478.1"/>
</dbReference>
<comment type="catalytic activity">
    <reaction evidence="1">
        <text>ATP + protein L-histidine = ADP + protein N-phospho-L-histidine.</text>
        <dbReference type="EC" id="2.7.13.3"/>
    </reaction>
</comment>